<dbReference type="RefSeq" id="WP_323577275.1">
    <property type="nucleotide sequence ID" value="NZ_JAYGJQ010000002.1"/>
</dbReference>
<comment type="caution">
    <text evidence="2">The sequence shown here is derived from an EMBL/GenBank/DDBJ whole genome shotgun (WGS) entry which is preliminary data.</text>
</comment>
<accession>A0ABU5VW91</accession>
<feature type="signal peptide" evidence="1">
    <location>
        <begin position="1"/>
        <end position="17"/>
    </location>
</feature>
<organism evidence="2 3">
    <name type="scientific">Bacteriovorax antarcticus</name>
    <dbReference type="NCBI Taxonomy" id="3088717"/>
    <lineage>
        <taxon>Bacteria</taxon>
        <taxon>Pseudomonadati</taxon>
        <taxon>Bdellovibrionota</taxon>
        <taxon>Bacteriovoracia</taxon>
        <taxon>Bacteriovoracales</taxon>
        <taxon>Bacteriovoracaceae</taxon>
        <taxon>Bacteriovorax</taxon>
    </lineage>
</organism>
<evidence type="ECO:0000256" key="1">
    <source>
        <dbReference type="SAM" id="SignalP"/>
    </source>
</evidence>
<proteinExistence type="predicted"/>
<dbReference type="Proteomes" id="UP001302274">
    <property type="component" value="Unassembled WGS sequence"/>
</dbReference>
<protein>
    <submittedName>
        <fullName evidence="2">Uncharacterized protein</fullName>
    </submittedName>
</protein>
<feature type="chain" id="PRO_5047102162" evidence="1">
    <location>
        <begin position="18"/>
        <end position="160"/>
    </location>
</feature>
<sequence>MKYILIFCLFAVTAAFADVPNADEYRYHAHFTKYSCKSFRDEAAAPTIMTDKGLGLQYMSVDHEMKNAVISVISSQAPSCVYSVHYSIDSKNDILNYVASEIKDETCELKKEDLDAIFKDGFRYVHKYYYYFALKFNAKFENACETTTGNFMAEFELGKQ</sequence>
<reference evidence="2 3" key="1">
    <citation type="submission" date="2023-11" db="EMBL/GenBank/DDBJ databases">
        <title>A Novel Polar Bacteriovorax (B. antarcticus) Isolated from the Biocrust in Antarctica.</title>
        <authorList>
            <person name="Mun W."/>
            <person name="Choi S.Y."/>
            <person name="Mitchell R.J."/>
        </authorList>
    </citation>
    <scope>NUCLEOTIDE SEQUENCE [LARGE SCALE GENOMIC DNA]</scope>
    <source>
        <strain evidence="2 3">PP10</strain>
    </source>
</reference>
<keyword evidence="3" id="KW-1185">Reference proteome</keyword>
<name>A0ABU5VW91_9BACT</name>
<gene>
    <name evidence="2" type="ORF">SHI21_13925</name>
</gene>
<dbReference type="EMBL" id="JAYGJQ010000002">
    <property type="protein sequence ID" value="MEA9357319.1"/>
    <property type="molecule type" value="Genomic_DNA"/>
</dbReference>
<evidence type="ECO:0000313" key="2">
    <source>
        <dbReference type="EMBL" id="MEA9357319.1"/>
    </source>
</evidence>
<evidence type="ECO:0000313" key="3">
    <source>
        <dbReference type="Proteomes" id="UP001302274"/>
    </source>
</evidence>
<keyword evidence="1" id="KW-0732">Signal</keyword>